<dbReference type="SUPFAM" id="SSF54001">
    <property type="entry name" value="Cysteine proteinases"/>
    <property type="match status" value="1"/>
</dbReference>
<dbReference type="EMBL" id="AYUF01000498">
    <property type="protein sequence ID" value="ETK00649.1"/>
    <property type="molecule type" value="Genomic_DNA"/>
</dbReference>
<comment type="caution">
    <text evidence="1">The sequence shown here is derived from an EMBL/GenBank/DDBJ whole genome shotgun (WGS) entry which is preliminary data.</text>
</comment>
<evidence type="ECO:0000313" key="1">
    <source>
        <dbReference type="EMBL" id="ETK00649.1"/>
    </source>
</evidence>
<name>W2C0D1_9BACT</name>
<dbReference type="InterPro" id="IPR038765">
    <property type="entry name" value="Papain-like_cys_pep_sf"/>
</dbReference>
<reference evidence="1 2" key="1">
    <citation type="submission" date="2013-11" db="EMBL/GenBank/DDBJ databases">
        <title>Single cell genomics of uncultured Tannerella BU063 (oral taxon 286).</title>
        <authorList>
            <person name="Beall C.J."/>
            <person name="Campbell A.G."/>
            <person name="Griffen A.L."/>
            <person name="Podar M."/>
            <person name="Leys E.J."/>
        </authorList>
    </citation>
    <scope>NUCLEOTIDE SEQUENCE [LARGE SCALE GENOMIC DNA]</scope>
    <source>
        <strain evidence="1">Cell 2</strain>
    </source>
</reference>
<organism evidence="1 2">
    <name type="scientific">Tannerella sp. oral taxon BU063 isolate Cell 2</name>
    <dbReference type="NCBI Taxonomy" id="1411148"/>
    <lineage>
        <taxon>Bacteria</taxon>
        <taxon>Pseudomonadati</taxon>
        <taxon>Bacteroidota</taxon>
        <taxon>Bacteroidia</taxon>
        <taxon>Bacteroidales</taxon>
        <taxon>Tannerellaceae</taxon>
        <taxon>Tannerella</taxon>
    </lineage>
</organism>
<dbReference type="Proteomes" id="UP000018837">
    <property type="component" value="Unassembled WGS sequence"/>
</dbReference>
<proteinExistence type="predicted"/>
<evidence type="ECO:0000313" key="2">
    <source>
        <dbReference type="Proteomes" id="UP000018837"/>
    </source>
</evidence>
<gene>
    <name evidence="1" type="ORF">N425_14115</name>
</gene>
<dbReference type="GO" id="GO:0008234">
    <property type="term" value="F:cysteine-type peptidase activity"/>
    <property type="evidence" value="ECO:0007669"/>
    <property type="project" value="InterPro"/>
</dbReference>
<sequence>MIVPMGGLIASLFGETFPRMPIFAGVSQEYTPINSTQPMNGMRLFMLAAALLCGLTLAGCNDKDEGDFWVPTFRLQYIDTEGHSLLSDDVQGVEITITDEGGTVLRAVQKPEIIEGRIAFSIPETFSSNSDRNRKAEKKRYEISVKIPSLFGPDRVERFTVGGAMAFFMHYDEVTYNGQPMQRQQVQLYNAFDPIRSRPTAVEVSDHGAAPTLYLIIPLQPKKKADLDRSAVLGSYAAFKKIIEGEKIVEGDRAVLRSEHYYDEIRNYKKVGPLLTTEWHQDNPFNRYTPIKGEKHAPAGCVPIAIAQVVNYHQRLDGENIAWNHLKRMEISKK</sequence>
<dbReference type="Pfam" id="PF01640">
    <property type="entry name" value="Peptidase_C10"/>
    <property type="match status" value="1"/>
</dbReference>
<dbReference type="AlphaFoldDB" id="W2C0D1"/>
<dbReference type="GO" id="GO:0006508">
    <property type="term" value="P:proteolysis"/>
    <property type="evidence" value="ECO:0007669"/>
    <property type="project" value="InterPro"/>
</dbReference>
<dbReference type="PATRIC" id="fig|1411148.3.peg.2376"/>
<accession>W2C0D1</accession>
<protein>
    <submittedName>
        <fullName evidence="1">Uncharacterized protein</fullName>
    </submittedName>
</protein>
<dbReference type="Gene3D" id="3.90.70.50">
    <property type="entry name" value="Peptidase C10, streptopain"/>
    <property type="match status" value="1"/>
</dbReference>
<dbReference type="InterPro" id="IPR044934">
    <property type="entry name" value="Streptopain_sf"/>
</dbReference>
<dbReference type="InterPro" id="IPR000200">
    <property type="entry name" value="Peptidase_C10"/>
</dbReference>